<keyword evidence="2" id="KW-0472">Membrane</keyword>
<evidence type="ECO:0000256" key="2">
    <source>
        <dbReference type="SAM" id="Phobius"/>
    </source>
</evidence>
<gene>
    <name evidence="3" type="ORF">FKG94_27345</name>
</gene>
<keyword evidence="4" id="KW-1185">Reference proteome</keyword>
<name>A0A545SMS6_9GAMM</name>
<dbReference type="SUPFAM" id="SSF63817">
    <property type="entry name" value="Sortase"/>
    <property type="match status" value="1"/>
</dbReference>
<keyword evidence="2" id="KW-1133">Transmembrane helix</keyword>
<reference evidence="3 4" key="1">
    <citation type="submission" date="2019-06" db="EMBL/GenBank/DDBJ databases">
        <title>Whole genome sequence for Cellvibrionaceae sp. R142.</title>
        <authorList>
            <person name="Wang G."/>
        </authorList>
    </citation>
    <scope>NUCLEOTIDE SEQUENCE [LARGE SCALE GENOMIC DNA]</scope>
    <source>
        <strain evidence="3 4">R142</strain>
    </source>
</reference>
<dbReference type="InterPro" id="IPR005754">
    <property type="entry name" value="Sortase"/>
</dbReference>
<sequence>MPNIKPDSRPPRALAVVECCCWFLSVVLIAPYGLAVVGQFFFTSTAASEQDYGASEVAAAAQTLDVGTVWSVPAAKNRQESQAGGQQDQSLWSVSRKLAYQKLVDSGMAPVRSGILHVPSQTKVIPVFAGVNEVSMTLGAGHLLDSSPLLGNGNIAVTSHRDGPFRFLKDLVVGDRFLLQVGNTIRTFSVNRLAIVKPEDVSVLNPTQATTLTLITCYPFYFVGKAPERYIVQARLLPVTETGG</sequence>
<dbReference type="Proteomes" id="UP000319732">
    <property type="component" value="Unassembled WGS sequence"/>
</dbReference>
<dbReference type="GO" id="GO:0016787">
    <property type="term" value="F:hydrolase activity"/>
    <property type="evidence" value="ECO:0007669"/>
    <property type="project" value="UniProtKB-KW"/>
</dbReference>
<dbReference type="Pfam" id="PF04203">
    <property type="entry name" value="Sortase"/>
    <property type="match status" value="1"/>
</dbReference>
<keyword evidence="1" id="KW-0378">Hydrolase</keyword>
<dbReference type="NCBIfam" id="TIGR01076">
    <property type="entry name" value="sortase_fam"/>
    <property type="match status" value="1"/>
</dbReference>
<dbReference type="OrthoDB" id="9790661at2"/>
<dbReference type="Gene3D" id="2.40.260.10">
    <property type="entry name" value="Sortase"/>
    <property type="match status" value="1"/>
</dbReference>
<evidence type="ECO:0000313" key="3">
    <source>
        <dbReference type="EMBL" id="TQV66310.1"/>
    </source>
</evidence>
<evidence type="ECO:0000313" key="4">
    <source>
        <dbReference type="Proteomes" id="UP000319732"/>
    </source>
</evidence>
<proteinExistence type="predicted"/>
<dbReference type="AlphaFoldDB" id="A0A545SMS6"/>
<evidence type="ECO:0000256" key="1">
    <source>
        <dbReference type="ARBA" id="ARBA00022801"/>
    </source>
</evidence>
<dbReference type="RefSeq" id="WP_142930135.1">
    <property type="nucleotide sequence ID" value="NZ_ML660117.1"/>
</dbReference>
<organism evidence="3 4">
    <name type="scientific">Exilibacterium tricleocarpae</name>
    <dbReference type="NCBI Taxonomy" id="2591008"/>
    <lineage>
        <taxon>Bacteria</taxon>
        <taxon>Pseudomonadati</taxon>
        <taxon>Pseudomonadota</taxon>
        <taxon>Gammaproteobacteria</taxon>
        <taxon>Cellvibrionales</taxon>
        <taxon>Cellvibrionaceae</taxon>
        <taxon>Exilibacterium</taxon>
    </lineage>
</organism>
<protein>
    <submittedName>
        <fullName evidence="3">Class D sortase</fullName>
    </submittedName>
</protein>
<keyword evidence="2" id="KW-0812">Transmembrane</keyword>
<comment type="caution">
    <text evidence="3">The sequence shown here is derived from an EMBL/GenBank/DDBJ whole genome shotgun (WGS) entry which is preliminary data.</text>
</comment>
<feature type="transmembrane region" description="Helical" evidence="2">
    <location>
        <begin position="21"/>
        <end position="42"/>
    </location>
</feature>
<dbReference type="InterPro" id="IPR023365">
    <property type="entry name" value="Sortase_dom-sf"/>
</dbReference>
<dbReference type="CDD" id="cd05828">
    <property type="entry name" value="Sortase_D_1"/>
    <property type="match status" value="1"/>
</dbReference>
<accession>A0A545SMS6</accession>
<dbReference type="InterPro" id="IPR041999">
    <property type="entry name" value="Sortase_D_1"/>
</dbReference>
<dbReference type="EMBL" id="VHSG01000042">
    <property type="protein sequence ID" value="TQV66310.1"/>
    <property type="molecule type" value="Genomic_DNA"/>
</dbReference>